<dbReference type="AlphaFoldDB" id="A0A1T3CSH8"/>
<protein>
    <recommendedName>
        <fullName evidence="2">NACHT-NTPase and P-loop NTPases N-terminal domain-containing protein</fullName>
    </recommendedName>
</protein>
<dbReference type="InterPro" id="IPR031352">
    <property type="entry name" value="SesA"/>
</dbReference>
<reference evidence="3 4" key="1">
    <citation type="submission" date="2016-04" db="EMBL/GenBank/DDBJ databases">
        <title>Multiple horizontal gene transfer events from other fungi enriched the ability of the initially mycotrophic fungus Trichoderma (Ascomycota) to feed on dead plant biomass.</title>
        <authorList>
            <person name="Atanasova L."/>
            <person name="Chenthamara K."/>
            <person name="Zhang J."/>
            <person name="Grujic M."/>
            <person name="Henrissat B."/>
            <person name="Kuo A."/>
            <person name="Aertz A."/>
            <person name="Salamov A."/>
            <person name="Lipzen A."/>
            <person name="Labutti K."/>
            <person name="Barry K."/>
            <person name="Miao Y."/>
            <person name="Rahimi M.J."/>
            <person name="Shen Q."/>
            <person name="Grigoriev I.V."/>
            <person name="Kubicek C.P."/>
            <person name="Druzhinina I.S."/>
        </authorList>
    </citation>
    <scope>NUCLEOTIDE SEQUENCE [LARGE SCALE GENOMIC DNA]</scope>
    <source>
        <strain evidence="3 4">NJAU 4742</strain>
    </source>
</reference>
<sequence length="216" mass="23800">MSISNNPSKIEVTKLLKKAVFSFGNEAESWTTIDETLDLPEALYVAAKGLPLISILLKDLESSLDSKESDELKDKYTAIYRFADLCLKRIDYLKSIVKAVTSPGDPTPKEEKYREAAETCGGIAIEAVMKDLLQRAINLATSCLTDDYLKSSLQAVLEEVVKLKPSLEEGWRGQVSLRNYGQGNQFYHGGRGNQNHSQGGNQFTGNGYTLHMGSGE</sequence>
<evidence type="ECO:0000259" key="2">
    <source>
        <dbReference type="Pfam" id="PF17107"/>
    </source>
</evidence>
<evidence type="ECO:0000313" key="4">
    <source>
        <dbReference type="Proteomes" id="UP000191004"/>
    </source>
</evidence>
<proteinExistence type="predicted"/>
<dbReference type="EMBL" id="LVVK01000007">
    <property type="protein sequence ID" value="OPB44041.1"/>
    <property type="molecule type" value="Genomic_DNA"/>
</dbReference>
<name>A0A1T3CSH8_9HYPO</name>
<organism evidence="3 4">
    <name type="scientific">Trichoderma guizhouense</name>
    <dbReference type="NCBI Taxonomy" id="1491466"/>
    <lineage>
        <taxon>Eukaryota</taxon>
        <taxon>Fungi</taxon>
        <taxon>Dikarya</taxon>
        <taxon>Ascomycota</taxon>
        <taxon>Pezizomycotina</taxon>
        <taxon>Sordariomycetes</taxon>
        <taxon>Hypocreomycetidae</taxon>
        <taxon>Hypocreales</taxon>
        <taxon>Hypocreaceae</taxon>
        <taxon>Trichoderma</taxon>
    </lineage>
</organism>
<feature type="domain" description="NACHT-NTPase and P-loop NTPases N-terminal" evidence="2">
    <location>
        <begin position="28"/>
        <end position="135"/>
    </location>
</feature>
<feature type="region of interest" description="Disordered" evidence="1">
    <location>
        <begin position="191"/>
        <end position="216"/>
    </location>
</feature>
<evidence type="ECO:0000256" key="1">
    <source>
        <dbReference type="SAM" id="MobiDB-lite"/>
    </source>
</evidence>
<comment type="caution">
    <text evidence="3">The sequence shown here is derived from an EMBL/GenBank/DDBJ whole genome shotgun (WGS) entry which is preliminary data.</text>
</comment>
<gene>
    <name evidence="3" type="ORF">A0O28_0023590</name>
</gene>
<dbReference type="Pfam" id="PF17107">
    <property type="entry name" value="SesA"/>
    <property type="match status" value="1"/>
</dbReference>
<accession>A0A1T3CSH8</accession>
<feature type="compositionally biased region" description="Polar residues" evidence="1">
    <location>
        <begin position="193"/>
        <end position="207"/>
    </location>
</feature>
<evidence type="ECO:0000313" key="3">
    <source>
        <dbReference type="EMBL" id="OPB44041.1"/>
    </source>
</evidence>
<dbReference type="OrthoDB" id="4330845at2759"/>
<keyword evidence="4" id="KW-1185">Reference proteome</keyword>
<dbReference type="Proteomes" id="UP000191004">
    <property type="component" value="Unassembled WGS sequence"/>
</dbReference>